<feature type="region of interest" description="Disordered" evidence="1">
    <location>
        <begin position="99"/>
        <end position="122"/>
    </location>
</feature>
<feature type="transmembrane region" description="Helical" evidence="2">
    <location>
        <begin position="29"/>
        <end position="48"/>
    </location>
</feature>
<name>A0ABW3X555_9HYPH</name>
<organism evidence="3 4">
    <name type="scientific">Methylobacterium marchantiae</name>
    <dbReference type="NCBI Taxonomy" id="600331"/>
    <lineage>
        <taxon>Bacteria</taxon>
        <taxon>Pseudomonadati</taxon>
        <taxon>Pseudomonadota</taxon>
        <taxon>Alphaproteobacteria</taxon>
        <taxon>Hyphomicrobiales</taxon>
        <taxon>Methylobacteriaceae</taxon>
        <taxon>Methylobacterium</taxon>
    </lineage>
</organism>
<evidence type="ECO:0000313" key="3">
    <source>
        <dbReference type="EMBL" id="MFD1303979.1"/>
    </source>
</evidence>
<comment type="caution">
    <text evidence="3">The sequence shown here is derived from an EMBL/GenBank/DDBJ whole genome shotgun (WGS) entry which is preliminary data.</text>
</comment>
<sequence>MHRIDVQDEIDDRPQPRARRLRRTGAMRLIVPCLAAMLCLGAAGRFAGGEPTARDPISGIAVATMADANARPFVPSAAITVRAALPVAASAPRYRLDDPDALDPTRIEPARIDPATGRREDALSQGRFDASEAPYLRITLADGPAPPASLFVTIARRAADGQGLAVVRTGERGTIATKFGPVETLEATLSGPVTRICTGFSNAAQAGLAPLTPRFDGWLCAPLSQPPEPRAIACALDKIVLNGQASPDLEAAYRAFEDRRVKGCASAVADAPRREPAAETGSISKRPLRHNQAKVRQNTQAKQ</sequence>
<keyword evidence="2" id="KW-0472">Membrane</keyword>
<accession>A0ABW3X555</accession>
<feature type="region of interest" description="Disordered" evidence="1">
    <location>
        <begin position="267"/>
        <end position="303"/>
    </location>
</feature>
<keyword evidence="2" id="KW-1133">Transmembrane helix</keyword>
<dbReference type="Proteomes" id="UP001597176">
    <property type="component" value="Unassembled WGS sequence"/>
</dbReference>
<evidence type="ECO:0000256" key="2">
    <source>
        <dbReference type="SAM" id="Phobius"/>
    </source>
</evidence>
<proteinExistence type="predicted"/>
<keyword evidence="2" id="KW-0812">Transmembrane</keyword>
<reference evidence="4" key="1">
    <citation type="journal article" date="2019" name="Int. J. Syst. Evol. Microbiol.">
        <title>The Global Catalogue of Microorganisms (GCM) 10K type strain sequencing project: providing services to taxonomists for standard genome sequencing and annotation.</title>
        <authorList>
            <consortium name="The Broad Institute Genomics Platform"/>
            <consortium name="The Broad Institute Genome Sequencing Center for Infectious Disease"/>
            <person name="Wu L."/>
            <person name="Ma J."/>
        </authorList>
    </citation>
    <scope>NUCLEOTIDE SEQUENCE [LARGE SCALE GENOMIC DNA]</scope>
    <source>
        <strain evidence="4">CCUG 56108</strain>
    </source>
</reference>
<gene>
    <name evidence="3" type="ORF">ACFQ4G_20640</name>
</gene>
<keyword evidence="4" id="KW-1185">Reference proteome</keyword>
<evidence type="ECO:0000256" key="1">
    <source>
        <dbReference type="SAM" id="MobiDB-lite"/>
    </source>
</evidence>
<evidence type="ECO:0000313" key="4">
    <source>
        <dbReference type="Proteomes" id="UP001597176"/>
    </source>
</evidence>
<protein>
    <submittedName>
        <fullName evidence="3">Uncharacterized protein</fullName>
    </submittedName>
</protein>
<dbReference type="EMBL" id="JBHTND010000046">
    <property type="protein sequence ID" value="MFD1303979.1"/>
    <property type="molecule type" value="Genomic_DNA"/>
</dbReference>
<feature type="compositionally biased region" description="Polar residues" evidence="1">
    <location>
        <begin position="294"/>
        <end position="303"/>
    </location>
</feature>